<feature type="domain" description="Kinesin-like protein KIF2A-like N-terminal" evidence="5">
    <location>
        <begin position="30"/>
        <end position="68"/>
    </location>
</feature>
<dbReference type="EnsemblMetazoa" id="AEPI006566-RA">
    <property type="protein sequence ID" value="AEPI006566-PA"/>
    <property type="gene ID" value="AEPI006566"/>
</dbReference>
<name>A0A182PI05_9DIPT</name>
<dbReference type="AlphaFoldDB" id="A0A182PI05"/>
<organism evidence="6 7">
    <name type="scientific">Anopheles epiroticus</name>
    <dbReference type="NCBI Taxonomy" id="199890"/>
    <lineage>
        <taxon>Eukaryota</taxon>
        <taxon>Metazoa</taxon>
        <taxon>Ecdysozoa</taxon>
        <taxon>Arthropoda</taxon>
        <taxon>Hexapoda</taxon>
        <taxon>Insecta</taxon>
        <taxon>Pterygota</taxon>
        <taxon>Neoptera</taxon>
        <taxon>Endopterygota</taxon>
        <taxon>Diptera</taxon>
        <taxon>Nematocera</taxon>
        <taxon>Culicoidea</taxon>
        <taxon>Culicidae</taxon>
        <taxon>Anophelinae</taxon>
        <taxon>Anopheles</taxon>
    </lineage>
</organism>
<feature type="compositionally biased region" description="Basic and acidic residues" evidence="4">
    <location>
        <begin position="88"/>
        <end position="105"/>
    </location>
</feature>
<sequence>MLWFKKRLSTLFGGGKRAKREEGKGAASDDSRIHTAIVSRFHESTRSVTVEWYERGESKGKEIEIDMLLELNKNLQHQPQQQHAQHHQQHETEPPAEDVEMHKETPAPANLARQKRIKKNRGKSSVLLSAIMKSQCMARVQLMRL</sequence>
<dbReference type="InterPro" id="IPR054473">
    <property type="entry name" value="KIF2A-like_N"/>
</dbReference>
<evidence type="ECO:0000313" key="7">
    <source>
        <dbReference type="Proteomes" id="UP000075885"/>
    </source>
</evidence>
<protein>
    <recommendedName>
        <fullName evidence="5">Kinesin-like protein KIF2A-like N-terminal domain-containing protein</fullName>
    </recommendedName>
</protein>
<feature type="region of interest" description="Disordered" evidence="4">
    <location>
        <begin position="73"/>
        <end position="111"/>
    </location>
</feature>
<proteinExistence type="predicted"/>
<accession>A0A182PI05</accession>
<dbReference type="GO" id="GO:0005874">
    <property type="term" value="C:microtubule"/>
    <property type="evidence" value="ECO:0007669"/>
    <property type="project" value="UniProtKB-KW"/>
</dbReference>
<dbReference type="STRING" id="199890.A0A182PI05"/>
<evidence type="ECO:0000259" key="5">
    <source>
        <dbReference type="Pfam" id="PF22923"/>
    </source>
</evidence>
<reference evidence="7" key="1">
    <citation type="submission" date="2013-03" db="EMBL/GenBank/DDBJ databases">
        <title>The Genome Sequence of Anopheles epiroticus epiroticus2.</title>
        <authorList>
            <consortium name="The Broad Institute Genomics Platform"/>
            <person name="Neafsey D.E."/>
            <person name="Howell P."/>
            <person name="Walker B."/>
            <person name="Young S.K."/>
            <person name="Zeng Q."/>
            <person name="Gargeya S."/>
            <person name="Fitzgerald M."/>
            <person name="Haas B."/>
            <person name="Abouelleil A."/>
            <person name="Allen A.W."/>
            <person name="Alvarado L."/>
            <person name="Arachchi H.M."/>
            <person name="Berlin A.M."/>
            <person name="Chapman S.B."/>
            <person name="Gainer-Dewar J."/>
            <person name="Goldberg J."/>
            <person name="Griggs A."/>
            <person name="Gujja S."/>
            <person name="Hansen M."/>
            <person name="Howarth C."/>
            <person name="Imamovic A."/>
            <person name="Ireland A."/>
            <person name="Larimer J."/>
            <person name="McCowan C."/>
            <person name="Murphy C."/>
            <person name="Pearson M."/>
            <person name="Poon T.W."/>
            <person name="Priest M."/>
            <person name="Roberts A."/>
            <person name="Saif S."/>
            <person name="Shea T."/>
            <person name="Sisk P."/>
            <person name="Sykes S."/>
            <person name="Wortman J."/>
            <person name="Nusbaum C."/>
            <person name="Birren B."/>
        </authorList>
    </citation>
    <scope>NUCLEOTIDE SEQUENCE [LARGE SCALE GENOMIC DNA]</scope>
    <source>
        <strain evidence="7">Epiroticus2</strain>
    </source>
</reference>
<keyword evidence="3" id="KW-0175">Coiled coil</keyword>
<dbReference type="VEuPathDB" id="VectorBase:AEPI006566"/>
<keyword evidence="2" id="KW-0493">Microtubule</keyword>
<keyword evidence="7" id="KW-1185">Reference proteome</keyword>
<evidence type="ECO:0000313" key="6">
    <source>
        <dbReference type="EnsemblMetazoa" id="AEPI006566-PA"/>
    </source>
</evidence>
<reference evidence="6" key="2">
    <citation type="submission" date="2020-05" db="UniProtKB">
        <authorList>
            <consortium name="EnsemblMetazoa"/>
        </authorList>
    </citation>
    <scope>IDENTIFICATION</scope>
    <source>
        <strain evidence="6">Epiroticus2</strain>
    </source>
</reference>
<evidence type="ECO:0000256" key="4">
    <source>
        <dbReference type="SAM" id="MobiDB-lite"/>
    </source>
</evidence>
<dbReference type="Proteomes" id="UP000075885">
    <property type="component" value="Unassembled WGS sequence"/>
</dbReference>
<evidence type="ECO:0000256" key="1">
    <source>
        <dbReference type="ARBA" id="ARBA00022490"/>
    </source>
</evidence>
<dbReference type="Pfam" id="PF22923">
    <property type="entry name" value="KIF2A-like_1st"/>
    <property type="match status" value="1"/>
</dbReference>
<evidence type="ECO:0000256" key="2">
    <source>
        <dbReference type="ARBA" id="ARBA00022701"/>
    </source>
</evidence>
<evidence type="ECO:0000256" key="3">
    <source>
        <dbReference type="ARBA" id="ARBA00023054"/>
    </source>
</evidence>
<keyword evidence="1" id="KW-0963">Cytoplasm</keyword>